<keyword evidence="14" id="KW-1185">Reference proteome</keyword>
<reference evidence="13" key="1">
    <citation type="submission" date="2022-07" db="EMBL/GenBank/DDBJ databases">
        <title>Phylogenomic reconstructions and comparative analyses of Kickxellomycotina fungi.</title>
        <authorList>
            <person name="Reynolds N.K."/>
            <person name="Stajich J.E."/>
            <person name="Barry K."/>
            <person name="Grigoriev I.V."/>
            <person name="Crous P."/>
            <person name="Smith M.E."/>
        </authorList>
    </citation>
    <scope>NUCLEOTIDE SEQUENCE</scope>
    <source>
        <strain evidence="13">RSA 1196</strain>
    </source>
</reference>
<dbReference type="SUPFAM" id="SSF53335">
    <property type="entry name" value="S-adenosyl-L-methionine-dependent methyltransferases"/>
    <property type="match status" value="1"/>
</dbReference>
<evidence type="ECO:0000313" key="14">
    <source>
        <dbReference type="Proteomes" id="UP001150925"/>
    </source>
</evidence>
<dbReference type="Gene3D" id="3.40.50.150">
    <property type="entry name" value="Vaccinia Virus protein VP39"/>
    <property type="match status" value="1"/>
</dbReference>
<accession>A0A9W8AN51</accession>
<sequence>MQESTFTPTPTWYEDAERYWESVPATVDGVLGGLAVVDKPDITGSMKFLSPFVATQQSKRQPSSSVPQINTGVVCDCGAGIGRITKGLLSRVFDTVDLVEQDGHFLEQAKTSYLVDEIKAGKIGQFYHQGLQTFTPEPKRYDAIWCQWVLGHLTDDDFVDFFRRCQEGLTESGMIFVKENVTYASTLVDDEDSSVTREENELVKLLNAAGLTVVKKSVERGLIQGLLPVH</sequence>
<keyword evidence="4 12" id="KW-0949">S-adenosyl-L-methionine</keyword>
<dbReference type="Pfam" id="PF05891">
    <property type="entry name" value="Methyltransf_PK"/>
    <property type="match status" value="1"/>
</dbReference>
<comment type="catalytic activity">
    <reaction evidence="10">
        <text>N-terminal L-alanyl-L-prolyl-L-lysyl-[protein] + 3 S-adenosyl-L-methionine = N-terminal N,N,N-trimethyl-L-alanyl-L-prolyl-L-lysyl-[protein] + 3 S-adenosyl-L-homocysteine + 3 H(+)</text>
        <dbReference type="Rhea" id="RHEA:54712"/>
        <dbReference type="Rhea" id="RHEA-COMP:13785"/>
        <dbReference type="Rhea" id="RHEA-COMP:13971"/>
        <dbReference type="ChEBI" id="CHEBI:15378"/>
        <dbReference type="ChEBI" id="CHEBI:57856"/>
        <dbReference type="ChEBI" id="CHEBI:59789"/>
        <dbReference type="ChEBI" id="CHEBI:138057"/>
        <dbReference type="ChEBI" id="CHEBI:138315"/>
        <dbReference type="EC" id="2.1.1.244"/>
    </reaction>
</comment>
<evidence type="ECO:0000313" key="13">
    <source>
        <dbReference type="EMBL" id="KAJ1960866.1"/>
    </source>
</evidence>
<name>A0A9W8AN51_9FUNG</name>
<dbReference type="InterPro" id="IPR029063">
    <property type="entry name" value="SAM-dependent_MTases_sf"/>
</dbReference>
<dbReference type="OrthoDB" id="1298661at2759"/>
<evidence type="ECO:0000256" key="10">
    <source>
        <dbReference type="ARBA" id="ARBA00048167"/>
    </source>
</evidence>
<feature type="binding site" evidence="12">
    <location>
        <begin position="131"/>
        <end position="132"/>
    </location>
    <ligand>
        <name>S-adenosyl-L-methionine</name>
        <dbReference type="ChEBI" id="CHEBI:59789"/>
    </ligand>
</feature>
<evidence type="ECO:0000256" key="5">
    <source>
        <dbReference type="ARBA" id="ARBA00039112"/>
    </source>
</evidence>
<dbReference type="CDD" id="cd02440">
    <property type="entry name" value="AdoMet_MTases"/>
    <property type="match status" value="1"/>
</dbReference>
<evidence type="ECO:0000256" key="4">
    <source>
        <dbReference type="ARBA" id="ARBA00022691"/>
    </source>
</evidence>
<evidence type="ECO:0000256" key="12">
    <source>
        <dbReference type="PIRSR" id="PIRSR016958-1"/>
    </source>
</evidence>
<dbReference type="PIRSF" id="PIRSF016958">
    <property type="entry name" value="DUF858_MeTrfase_lik"/>
    <property type="match status" value="1"/>
</dbReference>
<gene>
    <name evidence="13" type="ORF">IWQ62_004066</name>
</gene>
<dbReference type="AlphaFoldDB" id="A0A9W8AN51"/>
<feature type="binding site" evidence="12">
    <location>
        <position position="83"/>
    </location>
    <ligand>
        <name>S-adenosyl-L-methionine</name>
        <dbReference type="ChEBI" id="CHEBI:59789"/>
    </ligand>
</feature>
<evidence type="ECO:0000256" key="3">
    <source>
        <dbReference type="ARBA" id="ARBA00022679"/>
    </source>
</evidence>
<evidence type="ECO:0000256" key="9">
    <source>
        <dbReference type="ARBA" id="ARBA00047885"/>
    </source>
</evidence>
<comment type="catalytic activity">
    <reaction evidence="8">
        <text>N-terminal L-seryl-L-prolyl-L-lysyl-[protein] + 3 S-adenosyl-L-methionine = N-terminal N,N,N-trimethyl-L-seryl-L-prolyl-L-lysyl-[protein] + 3 S-adenosyl-L-homocysteine + 3 H(+)</text>
        <dbReference type="Rhea" id="RHEA:54724"/>
        <dbReference type="Rhea" id="RHEA-COMP:13789"/>
        <dbReference type="Rhea" id="RHEA-COMP:13973"/>
        <dbReference type="ChEBI" id="CHEBI:15378"/>
        <dbReference type="ChEBI" id="CHEBI:57856"/>
        <dbReference type="ChEBI" id="CHEBI:59789"/>
        <dbReference type="ChEBI" id="CHEBI:138061"/>
        <dbReference type="ChEBI" id="CHEBI:138317"/>
        <dbReference type="EC" id="2.1.1.244"/>
    </reaction>
</comment>
<evidence type="ECO:0000256" key="1">
    <source>
        <dbReference type="ARBA" id="ARBA00009059"/>
    </source>
</evidence>
<evidence type="ECO:0000256" key="11">
    <source>
        <dbReference type="ARBA" id="ARBA00082558"/>
    </source>
</evidence>
<evidence type="ECO:0000256" key="7">
    <source>
        <dbReference type="ARBA" id="ARBA00043129"/>
    </source>
</evidence>
<dbReference type="InterPro" id="IPR008576">
    <property type="entry name" value="MeTrfase_NTM1"/>
</dbReference>
<comment type="similarity">
    <text evidence="1">Belongs to the methyltransferase superfamily. NTM1 family.</text>
</comment>
<feature type="binding site" evidence="12">
    <location>
        <position position="147"/>
    </location>
    <ligand>
        <name>S-adenosyl-L-methionine</name>
        <dbReference type="ChEBI" id="CHEBI:59789"/>
    </ligand>
</feature>
<dbReference type="Proteomes" id="UP001150925">
    <property type="component" value="Unassembled WGS sequence"/>
</dbReference>
<comment type="caution">
    <text evidence="13">The sequence shown here is derived from an EMBL/GenBank/DDBJ whole genome shotgun (WGS) entry which is preliminary data.</text>
</comment>
<protein>
    <recommendedName>
        <fullName evidence="6">Alpha N-terminal protein methyltransferase 1</fullName>
        <ecNumber evidence="5">2.1.1.244</ecNumber>
    </recommendedName>
    <alternativeName>
        <fullName evidence="11">Translation associated element 1</fullName>
    </alternativeName>
    <alternativeName>
        <fullName evidence="7">X-Pro-Lys N-terminal protein methyltransferase 1</fullName>
    </alternativeName>
</protein>
<keyword evidence="2" id="KW-0489">Methyltransferase</keyword>
<comment type="catalytic activity">
    <reaction evidence="9">
        <text>N-terminal L-prolyl-L-prolyl-L-lysyl-[protein] + 2 S-adenosyl-L-methionine = N-terminal N,N-dimethyl-L-prolyl-L-prolyl-L-lysyl-[protein] + 2 S-adenosyl-L-homocysteine + 2 H(+)</text>
        <dbReference type="Rhea" id="RHEA:54736"/>
        <dbReference type="Rhea" id="RHEA-COMP:13787"/>
        <dbReference type="Rhea" id="RHEA-COMP:13974"/>
        <dbReference type="ChEBI" id="CHEBI:15378"/>
        <dbReference type="ChEBI" id="CHEBI:57856"/>
        <dbReference type="ChEBI" id="CHEBI:59789"/>
        <dbReference type="ChEBI" id="CHEBI:138059"/>
        <dbReference type="ChEBI" id="CHEBI:138318"/>
        <dbReference type="EC" id="2.1.1.244"/>
    </reaction>
</comment>
<dbReference type="PANTHER" id="PTHR12753">
    <property type="entry name" value="AD-003 - RELATED"/>
    <property type="match status" value="1"/>
</dbReference>
<dbReference type="PANTHER" id="PTHR12753:SF0">
    <property type="entry name" value="ALPHA N-TERMINAL PROTEIN METHYLTRANSFERASE 1"/>
    <property type="match status" value="1"/>
</dbReference>
<evidence type="ECO:0000256" key="2">
    <source>
        <dbReference type="ARBA" id="ARBA00022603"/>
    </source>
</evidence>
<dbReference type="GO" id="GO:0032259">
    <property type="term" value="P:methylation"/>
    <property type="evidence" value="ECO:0007669"/>
    <property type="project" value="UniProtKB-KW"/>
</dbReference>
<evidence type="ECO:0000256" key="6">
    <source>
        <dbReference type="ARBA" id="ARBA00039449"/>
    </source>
</evidence>
<dbReference type="EMBL" id="JANBPY010001249">
    <property type="protein sequence ID" value="KAJ1960866.1"/>
    <property type="molecule type" value="Genomic_DNA"/>
</dbReference>
<dbReference type="GO" id="GO:0071885">
    <property type="term" value="F:N-terminal protein N-methyltransferase activity"/>
    <property type="evidence" value="ECO:0007669"/>
    <property type="project" value="UniProtKB-EC"/>
</dbReference>
<feature type="non-terminal residue" evidence="13">
    <location>
        <position position="1"/>
    </location>
</feature>
<evidence type="ECO:0000256" key="8">
    <source>
        <dbReference type="ARBA" id="ARBA00047306"/>
    </source>
</evidence>
<dbReference type="GO" id="GO:0005737">
    <property type="term" value="C:cytoplasm"/>
    <property type="evidence" value="ECO:0007669"/>
    <property type="project" value="TreeGrafter"/>
</dbReference>
<organism evidence="13 14">
    <name type="scientific">Dispira parvispora</name>
    <dbReference type="NCBI Taxonomy" id="1520584"/>
    <lineage>
        <taxon>Eukaryota</taxon>
        <taxon>Fungi</taxon>
        <taxon>Fungi incertae sedis</taxon>
        <taxon>Zoopagomycota</taxon>
        <taxon>Kickxellomycotina</taxon>
        <taxon>Dimargaritomycetes</taxon>
        <taxon>Dimargaritales</taxon>
        <taxon>Dimargaritaceae</taxon>
        <taxon>Dispira</taxon>
    </lineage>
</organism>
<proteinExistence type="inferred from homology"/>
<keyword evidence="3" id="KW-0808">Transferase</keyword>
<dbReference type="FunFam" id="3.40.50.150:FF:000025">
    <property type="entry name" value="N-terminal Xaa-Pro-Lys N-methyltransferase 1"/>
    <property type="match status" value="1"/>
</dbReference>
<feature type="binding site" evidence="12">
    <location>
        <position position="78"/>
    </location>
    <ligand>
        <name>S-adenosyl-L-methionine</name>
        <dbReference type="ChEBI" id="CHEBI:59789"/>
    </ligand>
</feature>
<dbReference type="EC" id="2.1.1.244" evidence="5"/>